<feature type="binding site" evidence="8">
    <location>
        <position position="96"/>
    </location>
    <ligand>
        <name>substrate</name>
    </ligand>
</feature>
<dbReference type="InterPro" id="IPR001088">
    <property type="entry name" value="Glyco_hydro_4"/>
</dbReference>
<dbReference type="GO" id="GO:0004553">
    <property type="term" value="F:hydrolase activity, hydrolyzing O-glycosyl compounds"/>
    <property type="evidence" value="ECO:0007669"/>
    <property type="project" value="InterPro"/>
</dbReference>
<dbReference type="GO" id="GO:0046872">
    <property type="term" value="F:metal ion binding"/>
    <property type="evidence" value="ECO:0007669"/>
    <property type="project" value="UniProtKB-KW"/>
</dbReference>
<gene>
    <name evidence="13" type="ORF">C7B45_04600</name>
</gene>
<dbReference type="PANTHER" id="PTHR32092:SF5">
    <property type="entry name" value="6-PHOSPHO-BETA-GLUCOSIDASE"/>
    <property type="match status" value="1"/>
</dbReference>
<evidence type="ECO:0000256" key="2">
    <source>
        <dbReference type="ARBA" id="ARBA00011881"/>
    </source>
</evidence>
<reference evidence="13 14" key="1">
    <citation type="journal article" date="2014" name="BMC Genomics">
        <title>Comparison of environmental and isolate Sulfobacillus genomes reveals diverse carbon, sulfur, nitrogen, and hydrogen metabolisms.</title>
        <authorList>
            <person name="Justice N.B."/>
            <person name="Norman A."/>
            <person name="Brown C.T."/>
            <person name="Singh A."/>
            <person name="Thomas B.C."/>
            <person name="Banfield J.F."/>
        </authorList>
    </citation>
    <scope>NUCLEOTIDE SEQUENCE [LARGE SCALE GENOMIC DNA]</scope>
    <source>
        <strain evidence="13">AMDSBA3</strain>
    </source>
</reference>
<dbReference type="GO" id="GO:0016616">
    <property type="term" value="F:oxidoreductase activity, acting on the CH-OH group of donors, NAD or NADP as acceptor"/>
    <property type="evidence" value="ECO:0007669"/>
    <property type="project" value="InterPro"/>
</dbReference>
<dbReference type="Gene3D" id="3.90.110.10">
    <property type="entry name" value="Lactate dehydrogenase/glycoside hydrolase, family 4, C-terminal"/>
    <property type="match status" value="1"/>
</dbReference>
<evidence type="ECO:0000256" key="1">
    <source>
        <dbReference type="ARBA" id="ARBA00010141"/>
    </source>
</evidence>
<evidence type="ECO:0000313" key="13">
    <source>
        <dbReference type="EMBL" id="PSR23058.1"/>
    </source>
</evidence>
<feature type="domain" description="Glycosyl hydrolase family 4 C-terminal" evidence="12">
    <location>
        <begin position="196"/>
        <end position="410"/>
    </location>
</feature>
<keyword evidence="9" id="KW-0533">Nickel</keyword>
<dbReference type="AlphaFoldDB" id="A0A2T2WLE5"/>
<dbReference type="SUPFAM" id="SSF51735">
    <property type="entry name" value="NAD(P)-binding Rossmann-fold domains"/>
    <property type="match status" value="1"/>
</dbReference>
<dbReference type="SUPFAM" id="SSF56327">
    <property type="entry name" value="LDH C-terminal domain-like"/>
    <property type="match status" value="1"/>
</dbReference>
<dbReference type="PANTHER" id="PTHR32092">
    <property type="entry name" value="6-PHOSPHO-BETA-GLUCOSIDASE-RELATED"/>
    <property type="match status" value="1"/>
</dbReference>
<evidence type="ECO:0000256" key="4">
    <source>
        <dbReference type="ARBA" id="ARBA00022801"/>
    </source>
</evidence>
<comment type="caution">
    <text evidence="13">The sequence shown here is derived from an EMBL/GenBank/DDBJ whole genome shotgun (WGS) entry which is preliminary data.</text>
</comment>
<comment type="cofactor">
    <cofactor evidence="11">
        <name>NAD(+)</name>
        <dbReference type="ChEBI" id="CHEBI:57540"/>
    </cofactor>
    <text evidence="11">Binds 1 NAD(+) per subunit.</text>
</comment>
<keyword evidence="7 11" id="KW-0326">Glycosidase</keyword>
<keyword evidence="4 11" id="KW-0378">Hydrolase</keyword>
<dbReference type="InterPro" id="IPR015955">
    <property type="entry name" value="Lactate_DH/Glyco_Ohase_4_C"/>
</dbReference>
<organism evidence="13 14">
    <name type="scientific">Sulfobacillus acidophilus</name>
    <dbReference type="NCBI Taxonomy" id="53633"/>
    <lineage>
        <taxon>Bacteria</taxon>
        <taxon>Bacillati</taxon>
        <taxon>Bacillota</taxon>
        <taxon>Clostridia</taxon>
        <taxon>Eubacteriales</taxon>
        <taxon>Clostridiales Family XVII. Incertae Sedis</taxon>
        <taxon>Sulfobacillus</taxon>
    </lineage>
</organism>
<dbReference type="GO" id="GO:0005975">
    <property type="term" value="P:carbohydrate metabolic process"/>
    <property type="evidence" value="ECO:0007669"/>
    <property type="project" value="InterPro"/>
</dbReference>
<evidence type="ECO:0000256" key="9">
    <source>
        <dbReference type="PIRSR" id="PIRSR601088-3"/>
    </source>
</evidence>
<evidence type="ECO:0000256" key="5">
    <source>
        <dbReference type="ARBA" id="ARBA00023027"/>
    </source>
</evidence>
<evidence type="ECO:0000313" key="14">
    <source>
        <dbReference type="Proteomes" id="UP000241848"/>
    </source>
</evidence>
<evidence type="ECO:0000259" key="12">
    <source>
        <dbReference type="Pfam" id="PF11975"/>
    </source>
</evidence>
<dbReference type="Proteomes" id="UP000241848">
    <property type="component" value="Unassembled WGS sequence"/>
</dbReference>
<proteinExistence type="inferred from homology"/>
<comment type="similarity">
    <text evidence="1 11">Belongs to the glycosyl hydrolase 4 family.</text>
</comment>
<feature type="binding site" evidence="8">
    <location>
        <position position="150"/>
    </location>
    <ligand>
        <name>substrate</name>
    </ligand>
</feature>
<evidence type="ECO:0000256" key="11">
    <source>
        <dbReference type="RuleBase" id="RU361152"/>
    </source>
</evidence>
<dbReference type="Pfam" id="PF11975">
    <property type="entry name" value="Glyco_hydro_4C"/>
    <property type="match status" value="1"/>
</dbReference>
<accession>A0A2T2WLE5</accession>
<dbReference type="InterPro" id="IPR036291">
    <property type="entry name" value="NAD(P)-bd_dom_sf"/>
</dbReference>
<protein>
    <submittedName>
        <fullName evidence="13">6-phospho-beta-glucosidase</fullName>
    </submittedName>
</protein>
<evidence type="ECO:0000256" key="7">
    <source>
        <dbReference type="ARBA" id="ARBA00023295"/>
    </source>
</evidence>
<keyword evidence="6 9" id="KW-0464">Manganese</keyword>
<feature type="site" description="Increases basicity of active site Tyr" evidence="10">
    <location>
        <position position="112"/>
    </location>
</feature>
<dbReference type="Gene3D" id="3.40.50.720">
    <property type="entry name" value="NAD(P)-binding Rossmann-like Domain"/>
    <property type="match status" value="1"/>
</dbReference>
<feature type="binding site" evidence="9">
    <location>
        <position position="201"/>
    </location>
    <ligand>
        <name>Mn(2+)</name>
        <dbReference type="ChEBI" id="CHEBI:29035"/>
    </ligand>
</feature>
<evidence type="ECO:0000256" key="6">
    <source>
        <dbReference type="ARBA" id="ARBA00023211"/>
    </source>
</evidence>
<name>A0A2T2WLE5_9FIRM</name>
<sequence length="437" mass="48140">MSTGLKLVVLGAGSSYTPELMAGLIRYQPEVPVERLIFVDVAEGAERMRIVRDFAQRMLSASGTQITIESTLDRRQALKGADVVFSQIRVGGMKARARDERIPMKYGVLGQETVGPGGFANALRTIPVALSIAHDMEDLCPNAWCLNFTNPSGMVTEAMLRYSAIHTVGLCNVPINIQNAVARAVSKEPERIRLDMYGLNHLSFVRRVWLDEADITELVLSYMAGRQTTVANIADLPFSNRLIDAIRLIPNDYLRYYWLTRDMVRRQREDLEAGRGTRAIRVMAVEAELFRKYQDLTLTEPPPELAKRGGAHYSDVAVAVMASLTGGREREMVVNVLNRGAIDGLPEDASVEVTCRIDNKGAHPQPMGAMDLVVRGLVQHVKAYEQLTIQAALHGDKDAALAALVANPLVPSADVAADLLDEIVAENQPDLGRDWVR</sequence>
<keyword evidence="5 11" id="KW-0520">NAD</keyword>
<dbReference type="InterPro" id="IPR022616">
    <property type="entry name" value="Glyco_hydro_4_C"/>
</dbReference>
<feature type="binding site" evidence="9">
    <location>
        <position position="171"/>
    </location>
    <ligand>
        <name>Mn(2+)</name>
        <dbReference type="ChEBI" id="CHEBI:29035"/>
    </ligand>
</feature>
<comment type="subunit">
    <text evidence="2">Homotetramer.</text>
</comment>
<evidence type="ECO:0000256" key="10">
    <source>
        <dbReference type="PIRSR" id="PIRSR601088-4"/>
    </source>
</evidence>
<dbReference type="Pfam" id="PF02056">
    <property type="entry name" value="Glyco_hydro_4"/>
    <property type="match status" value="1"/>
</dbReference>
<dbReference type="EMBL" id="PXYV01000009">
    <property type="protein sequence ID" value="PSR23058.1"/>
    <property type="molecule type" value="Genomic_DNA"/>
</dbReference>
<dbReference type="CDD" id="cd05296">
    <property type="entry name" value="GH4_P_beta_glucosidase"/>
    <property type="match status" value="1"/>
</dbReference>
<keyword evidence="3 9" id="KW-0479">Metal-binding</keyword>
<keyword evidence="9" id="KW-0170">Cobalt</keyword>
<dbReference type="PRINTS" id="PR00732">
    <property type="entry name" value="GLHYDRLASE4"/>
</dbReference>
<evidence type="ECO:0000256" key="3">
    <source>
        <dbReference type="ARBA" id="ARBA00022723"/>
    </source>
</evidence>
<evidence type="ECO:0000256" key="8">
    <source>
        <dbReference type="PIRSR" id="PIRSR601088-2"/>
    </source>
</evidence>
<keyword evidence="9" id="KW-0408">Iron</keyword>